<sequence length="77" mass="8791">MCCEMGILKSQNMLFVSFQPLWHWNLPAKERTLGDSYSFFTILEAKDQEQAKRIRKREDSSALGDLSLDSRASSGGY</sequence>
<dbReference type="PaxDb" id="4113-PGSC0003DMT400093288"/>
<dbReference type="Gramene" id="PGSC0003DMT400093288">
    <property type="protein sequence ID" value="PGSC0003DMT400093288"/>
    <property type="gene ID" value="PGSC0003DMG400042859"/>
</dbReference>
<name>M1DRM3_SOLTU</name>
<proteinExistence type="predicted"/>
<reference evidence="1" key="2">
    <citation type="submission" date="2015-06" db="UniProtKB">
        <authorList>
            <consortium name="EnsemblPlants"/>
        </authorList>
    </citation>
    <scope>IDENTIFICATION</scope>
    <source>
        <strain evidence="1">DM1-3 516 R44</strain>
    </source>
</reference>
<dbReference type="InParanoid" id="M1DRM3"/>
<dbReference type="EnsemblPlants" id="PGSC0003DMT400093288">
    <property type="protein sequence ID" value="PGSC0003DMT400093288"/>
    <property type="gene ID" value="PGSC0003DMG400042859"/>
</dbReference>
<reference evidence="2" key="1">
    <citation type="journal article" date="2011" name="Nature">
        <title>Genome sequence and analysis of the tuber crop potato.</title>
        <authorList>
            <consortium name="The Potato Genome Sequencing Consortium"/>
        </authorList>
    </citation>
    <scope>NUCLEOTIDE SEQUENCE [LARGE SCALE GENOMIC DNA]</scope>
    <source>
        <strain evidence="2">cv. DM1-3 516 R44</strain>
    </source>
</reference>
<dbReference type="Proteomes" id="UP000011115">
    <property type="component" value="Unassembled WGS sequence"/>
</dbReference>
<keyword evidence="2" id="KW-1185">Reference proteome</keyword>
<evidence type="ECO:0000313" key="1">
    <source>
        <dbReference type="EnsemblPlants" id="PGSC0003DMT400093288"/>
    </source>
</evidence>
<dbReference type="AlphaFoldDB" id="M1DRM3"/>
<dbReference type="HOGENOM" id="CLU_2642903_0_0_1"/>
<organism evidence="1 2">
    <name type="scientific">Solanum tuberosum</name>
    <name type="common">Potato</name>
    <dbReference type="NCBI Taxonomy" id="4113"/>
    <lineage>
        <taxon>Eukaryota</taxon>
        <taxon>Viridiplantae</taxon>
        <taxon>Streptophyta</taxon>
        <taxon>Embryophyta</taxon>
        <taxon>Tracheophyta</taxon>
        <taxon>Spermatophyta</taxon>
        <taxon>Magnoliopsida</taxon>
        <taxon>eudicotyledons</taxon>
        <taxon>Gunneridae</taxon>
        <taxon>Pentapetalae</taxon>
        <taxon>asterids</taxon>
        <taxon>lamiids</taxon>
        <taxon>Solanales</taxon>
        <taxon>Solanaceae</taxon>
        <taxon>Solanoideae</taxon>
        <taxon>Solaneae</taxon>
        <taxon>Solanum</taxon>
    </lineage>
</organism>
<protein>
    <submittedName>
        <fullName evidence="1">Uncharacterized protein</fullName>
    </submittedName>
</protein>
<accession>M1DRM3</accession>
<evidence type="ECO:0000313" key="2">
    <source>
        <dbReference type="Proteomes" id="UP000011115"/>
    </source>
</evidence>